<evidence type="ECO:0000256" key="9">
    <source>
        <dbReference type="ARBA" id="ARBA00023201"/>
    </source>
</evidence>
<dbReference type="InterPro" id="IPR001607">
    <property type="entry name" value="Znf_UBP"/>
</dbReference>
<dbReference type="Gene3D" id="6.10.140.1330">
    <property type="match status" value="1"/>
</dbReference>
<keyword evidence="2 10" id="KW-0813">Transport</keyword>
<organism evidence="13 14">
    <name type="scientific">Kribbella pratensis</name>
    <dbReference type="NCBI Taxonomy" id="2512112"/>
    <lineage>
        <taxon>Bacteria</taxon>
        <taxon>Bacillati</taxon>
        <taxon>Actinomycetota</taxon>
        <taxon>Actinomycetes</taxon>
        <taxon>Propionibacteriales</taxon>
        <taxon>Kribbellaceae</taxon>
        <taxon>Kribbella</taxon>
    </lineage>
</organism>
<dbReference type="Pfam" id="PF02148">
    <property type="entry name" value="zf-UBP"/>
    <property type="match status" value="1"/>
</dbReference>
<dbReference type="Pfam" id="PF00999">
    <property type="entry name" value="Na_H_Exchanger"/>
    <property type="match status" value="1"/>
</dbReference>
<evidence type="ECO:0000259" key="12">
    <source>
        <dbReference type="PROSITE" id="PS50271"/>
    </source>
</evidence>
<feature type="compositionally biased region" description="Basic and acidic residues" evidence="11">
    <location>
        <begin position="560"/>
        <end position="569"/>
    </location>
</feature>
<feature type="transmembrane region" description="Helical" evidence="10">
    <location>
        <begin position="142"/>
        <end position="166"/>
    </location>
</feature>
<dbReference type="Gene3D" id="3.30.40.10">
    <property type="entry name" value="Zinc/RING finger domain, C3HC4 (zinc finger)"/>
    <property type="match status" value="1"/>
</dbReference>
<dbReference type="EMBL" id="SODU01000001">
    <property type="protein sequence ID" value="TDW93706.1"/>
    <property type="molecule type" value="Genomic_DNA"/>
</dbReference>
<feature type="domain" description="UBP-type" evidence="12">
    <location>
        <begin position="575"/>
        <end position="659"/>
    </location>
</feature>
<feature type="transmembrane region" description="Helical" evidence="10">
    <location>
        <begin position="23"/>
        <end position="45"/>
    </location>
</feature>
<evidence type="ECO:0000256" key="8">
    <source>
        <dbReference type="ARBA" id="ARBA00023136"/>
    </source>
</evidence>
<dbReference type="InterPro" id="IPR018422">
    <property type="entry name" value="Cation/H_exchanger_CPA1"/>
</dbReference>
<feature type="region of interest" description="Disordered" evidence="11">
    <location>
        <begin position="552"/>
        <end position="577"/>
    </location>
</feature>
<comment type="subcellular location">
    <subcellularLocation>
        <location evidence="1 10">Cell membrane</location>
        <topology evidence="1 10">Multi-pass membrane protein</topology>
    </subcellularLocation>
</comment>
<feature type="transmembrane region" description="Helical" evidence="10">
    <location>
        <begin position="214"/>
        <end position="232"/>
    </location>
</feature>
<accession>A0ABY2FKS1</accession>
<feature type="transmembrane region" description="Helical" evidence="10">
    <location>
        <begin position="334"/>
        <end position="356"/>
    </location>
</feature>
<evidence type="ECO:0000256" key="1">
    <source>
        <dbReference type="ARBA" id="ARBA00004651"/>
    </source>
</evidence>
<dbReference type="PROSITE" id="PS50271">
    <property type="entry name" value="ZF_UBP"/>
    <property type="match status" value="1"/>
</dbReference>
<evidence type="ECO:0000256" key="5">
    <source>
        <dbReference type="ARBA" id="ARBA00022989"/>
    </source>
</evidence>
<feature type="transmembrane region" description="Helical" evidence="10">
    <location>
        <begin position="78"/>
        <end position="97"/>
    </location>
</feature>
<keyword evidence="9 10" id="KW-0739">Sodium transport</keyword>
<keyword evidence="10" id="KW-0050">Antiport</keyword>
<comment type="caution">
    <text evidence="13">The sequence shown here is derived from an EMBL/GenBank/DDBJ whole genome shotgun (WGS) entry which is preliminary data.</text>
</comment>
<protein>
    <submittedName>
        <fullName evidence="13">CPA1 family monovalent cation:H+ antiporter</fullName>
    </submittedName>
</protein>
<dbReference type="SUPFAM" id="SSF57850">
    <property type="entry name" value="RING/U-box"/>
    <property type="match status" value="1"/>
</dbReference>
<feature type="transmembrane region" description="Helical" evidence="10">
    <location>
        <begin position="52"/>
        <end position="72"/>
    </location>
</feature>
<keyword evidence="6 10" id="KW-0915">Sodium</keyword>
<keyword evidence="5 10" id="KW-1133">Transmembrane helix</keyword>
<dbReference type="RefSeq" id="WP_202870813.1">
    <property type="nucleotide sequence ID" value="NZ_SODU01000001.1"/>
</dbReference>
<dbReference type="PANTHER" id="PTHR10110">
    <property type="entry name" value="SODIUM/HYDROGEN EXCHANGER"/>
    <property type="match status" value="1"/>
</dbReference>
<dbReference type="InterPro" id="IPR013083">
    <property type="entry name" value="Znf_RING/FYVE/PHD"/>
</dbReference>
<comment type="similarity">
    <text evidence="10">Belongs to the monovalent cation:proton antiporter 1 (CPA1) transporter (TC 2.A.36) family.</text>
</comment>
<evidence type="ECO:0000313" key="14">
    <source>
        <dbReference type="Proteomes" id="UP000295060"/>
    </source>
</evidence>
<evidence type="ECO:0000256" key="6">
    <source>
        <dbReference type="ARBA" id="ARBA00023053"/>
    </source>
</evidence>
<feature type="transmembrane region" description="Helical" evidence="10">
    <location>
        <begin position="409"/>
        <end position="432"/>
    </location>
</feature>
<feature type="transmembrane region" description="Helical" evidence="10">
    <location>
        <begin position="377"/>
        <end position="397"/>
    </location>
</feature>
<keyword evidence="7 10" id="KW-0406">Ion transport</keyword>
<keyword evidence="4 10" id="KW-0812">Transmembrane</keyword>
<evidence type="ECO:0000256" key="2">
    <source>
        <dbReference type="ARBA" id="ARBA00022448"/>
    </source>
</evidence>
<feature type="transmembrane region" description="Helical" evidence="10">
    <location>
        <begin position="109"/>
        <end position="130"/>
    </location>
</feature>
<evidence type="ECO:0000256" key="11">
    <source>
        <dbReference type="SAM" id="MobiDB-lite"/>
    </source>
</evidence>
<keyword evidence="8 10" id="KW-0472">Membrane</keyword>
<keyword evidence="14" id="KW-1185">Reference proteome</keyword>
<evidence type="ECO:0000256" key="7">
    <source>
        <dbReference type="ARBA" id="ARBA00023065"/>
    </source>
</evidence>
<feature type="transmembrane region" description="Helical" evidence="10">
    <location>
        <begin position="302"/>
        <end position="322"/>
    </location>
</feature>
<comment type="caution">
    <text evidence="10">Lacks conserved residue(s) required for the propagation of feature annotation.</text>
</comment>
<feature type="transmembrane region" description="Helical" evidence="10">
    <location>
        <begin position="187"/>
        <end position="208"/>
    </location>
</feature>
<evidence type="ECO:0000256" key="4">
    <source>
        <dbReference type="ARBA" id="ARBA00022692"/>
    </source>
</evidence>
<dbReference type="InterPro" id="IPR004705">
    <property type="entry name" value="Cation/H_exchanger_CPA1_bac"/>
</dbReference>
<reference evidence="13 14" key="1">
    <citation type="submission" date="2019-03" db="EMBL/GenBank/DDBJ databases">
        <title>Genomic Encyclopedia of Type Strains, Phase III (KMG-III): the genomes of soil and plant-associated and newly described type strains.</title>
        <authorList>
            <person name="Whitman W."/>
        </authorList>
    </citation>
    <scope>NUCLEOTIDE SEQUENCE [LARGE SCALE GENOMIC DNA]</scope>
    <source>
        <strain evidence="13 14">VKMAc-2574</strain>
    </source>
</reference>
<keyword evidence="3 10" id="KW-1003">Cell membrane</keyword>
<evidence type="ECO:0000256" key="3">
    <source>
        <dbReference type="ARBA" id="ARBA00022475"/>
    </source>
</evidence>
<dbReference type="InterPro" id="IPR006153">
    <property type="entry name" value="Cation/H_exchanger_TM"/>
</dbReference>
<proteinExistence type="inferred from homology"/>
<name>A0ABY2FKS1_9ACTN</name>
<feature type="transmembrane region" description="Helical" evidence="10">
    <location>
        <begin position="264"/>
        <end position="281"/>
    </location>
</feature>
<gene>
    <name evidence="13" type="ORF">EV137_0998</name>
</gene>
<comment type="function">
    <text evidence="10">Na(+)/H(+) antiporter that extrudes sodium in exchange for external protons.</text>
</comment>
<dbReference type="Proteomes" id="UP000295060">
    <property type="component" value="Unassembled WGS sequence"/>
</dbReference>
<evidence type="ECO:0000256" key="10">
    <source>
        <dbReference type="RuleBase" id="RU366002"/>
    </source>
</evidence>
<dbReference type="PANTHER" id="PTHR10110:SF86">
    <property type="entry name" value="SODIUM_HYDROGEN EXCHANGER 7"/>
    <property type="match status" value="1"/>
</dbReference>
<evidence type="ECO:0000313" key="13">
    <source>
        <dbReference type="EMBL" id="TDW93706.1"/>
    </source>
</evidence>
<dbReference type="NCBIfam" id="TIGR00831">
    <property type="entry name" value="a_cpa1"/>
    <property type="match status" value="1"/>
</dbReference>
<feature type="transmembrane region" description="Helical" evidence="10">
    <location>
        <begin position="239"/>
        <end position="258"/>
    </location>
</feature>
<sequence>MTRSDAQPWANGWVETAARCDTVPVHIAIEVVALVAVVAGVAALARRIGLSAPLLLVVVGVAASYLPFIPRVELEPEVVLVGFLPPLLYSAAIKTSLVDFSKHRRSIGLLSVGLVAFTALGVGVVAWWLLGRVAESIGQEPLPFWAAFAIGAVVAPPDAVAATAIAKRVGLPRRVVTILEGESLMNDATALVCLRTAIGAALVAPTVWHVGLDFLRAAGGGVLVGIVVTFVLAKIRRRFTDPVLDTTLSLTAPFIAYIAAENHYVHASGVLAVVVTGLFLGHKAPIIQSAKSRMSERTNWRTFQFLLENTVFLLIGLQTRWILDDLTESPLPTWLIAATTVAVFVAVVLLRPIWIIPTTMLSRRFLGPSRPGPVSRGALIVVSWAGMRGVVTLAAVFTLPEDTPHREVLVFIALAVTAGTLLVQGSTLPWLVRRLRLPGPDPAEDALQEAAVLQGAHRAAIAKLDELSTPTDPPAVLDVLRQRGEARAQAAWERLGRPETEYETPSEAYRRLRIAMLEAERAHILKVRDAGMVADEVLQRAQNALDIEESILDRDEDDDVGGRSEDLKPKTTPGGACEHLEQAPVVVTPNTPDGCEECLAEGGSWVHLRLCLGCGHVGCCDSSVMKHASKHHDESKHPVMRSFEPGETWRWCFVDEKLG</sequence>